<evidence type="ECO:0000313" key="1">
    <source>
        <dbReference type="EMBL" id="VFU49674.1"/>
    </source>
</evidence>
<organism evidence="1">
    <name type="scientific">Salix viminalis</name>
    <name type="common">Common osier</name>
    <name type="synonym">Basket willow</name>
    <dbReference type="NCBI Taxonomy" id="40686"/>
    <lineage>
        <taxon>Eukaryota</taxon>
        <taxon>Viridiplantae</taxon>
        <taxon>Streptophyta</taxon>
        <taxon>Embryophyta</taxon>
        <taxon>Tracheophyta</taxon>
        <taxon>Spermatophyta</taxon>
        <taxon>Magnoliopsida</taxon>
        <taxon>eudicotyledons</taxon>
        <taxon>Gunneridae</taxon>
        <taxon>Pentapetalae</taxon>
        <taxon>rosids</taxon>
        <taxon>fabids</taxon>
        <taxon>Malpighiales</taxon>
        <taxon>Salicaceae</taxon>
        <taxon>Saliceae</taxon>
        <taxon>Salix</taxon>
    </lineage>
</organism>
<reference evidence="1" key="1">
    <citation type="submission" date="2019-03" db="EMBL/GenBank/DDBJ databases">
        <authorList>
            <person name="Mank J."/>
            <person name="Almeida P."/>
        </authorList>
    </citation>
    <scope>NUCLEOTIDE SEQUENCE</scope>
    <source>
        <strain evidence="1">78183</strain>
    </source>
</reference>
<dbReference type="AlphaFoldDB" id="A0A6N2MA52"/>
<accession>A0A6N2MA52</accession>
<dbReference type="EMBL" id="CAADRP010001708">
    <property type="protein sequence ID" value="VFU49674.1"/>
    <property type="molecule type" value="Genomic_DNA"/>
</dbReference>
<gene>
    <name evidence="1" type="ORF">SVIM_LOCUS327717</name>
</gene>
<proteinExistence type="predicted"/>
<protein>
    <submittedName>
        <fullName evidence="1">Uncharacterized protein</fullName>
    </submittedName>
</protein>
<name>A0A6N2MA52_SALVM</name>
<sequence>MCEEALRSKDAQILRCHSLSLTCCNYNSEFDSHDPVRLVSIHLSQYVSEIVSADFNSPQLSSIFHRAPPFFDLFFSISSLLRSYYIDKEGSQIYCYSLLSKDFSHDLLQFMKCRLWSKWISFKSSRQHGAIFYYILLWPVRRGSVSCFSSQRWNYSRAA</sequence>